<keyword evidence="2" id="KW-1185">Reference proteome</keyword>
<dbReference type="InterPro" id="IPR000477">
    <property type="entry name" value="RT_dom"/>
</dbReference>
<accession>A0A6S7HJD4</accession>
<dbReference type="EMBL" id="CACRXK020005408">
    <property type="protein sequence ID" value="CAB4006095.1"/>
    <property type="molecule type" value="Genomic_DNA"/>
</dbReference>
<sequence length="152" mass="16994">MDNGKLTGVVFIDIRKAFDSIDHVILLEKLDFYGVSQFGLAWFQSYLSNRQQQCQVNGYLSNKGEIICGVPQGSILGPLFLIYINDLPNCLKTTTPCLYADDTQIFASSYDSVALANDINSNLENVTDWLNVRNSNPILLRLSLLSQDPNKI</sequence>
<dbReference type="OrthoDB" id="426210at2759"/>
<evidence type="ECO:0000313" key="1">
    <source>
        <dbReference type="EMBL" id="CAB4006095.1"/>
    </source>
</evidence>
<reference evidence="1" key="1">
    <citation type="submission" date="2020-04" db="EMBL/GenBank/DDBJ databases">
        <authorList>
            <person name="Alioto T."/>
            <person name="Alioto T."/>
            <person name="Gomez Garrido J."/>
        </authorList>
    </citation>
    <scope>NUCLEOTIDE SEQUENCE</scope>
    <source>
        <strain evidence="1">A484AB</strain>
    </source>
</reference>
<name>A0A6S7HJD4_PARCT</name>
<dbReference type="Pfam" id="PF00078">
    <property type="entry name" value="RVT_1"/>
    <property type="match status" value="1"/>
</dbReference>
<dbReference type="PROSITE" id="PS50878">
    <property type="entry name" value="RT_POL"/>
    <property type="match status" value="1"/>
</dbReference>
<dbReference type="AlphaFoldDB" id="A0A6S7HJD4"/>
<proteinExistence type="predicted"/>
<comment type="caution">
    <text evidence="1">The sequence shown here is derived from an EMBL/GenBank/DDBJ whole genome shotgun (WGS) entry which is preliminary data.</text>
</comment>
<evidence type="ECO:0000313" key="2">
    <source>
        <dbReference type="Proteomes" id="UP001152795"/>
    </source>
</evidence>
<protein>
    <submittedName>
        <fullName evidence="1">Uncharacterized protein</fullName>
    </submittedName>
</protein>
<dbReference type="PANTHER" id="PTHR33332">
    <property type="entry name" value="REVERSE TRANSCRIPTASE DOMAIN-CONTAINING PROTEIN"/>
    <property type="match status" value="1"/>
</dbReference>
<organism evidence="1 2">
    <name type="scientific">Paramuricea clavata</name>
    <name type="common">Red gorgonian</name>
    <name type="synonym">Violescent sea-whip</name>
    <dbReference type="NCBI Taxonomy" id="317549"/>
    <lineage>
        <taxon>Eukaryota</taxon>
        <taxon>Metazoa</taxon>
        <taxon>Cnidaria</taxon>
        <taxon>Anthozoa</taxon>
        <taxon>Octocorallia</taxon>
        <taxon>Malacalcyonacea</taxon>
        <taxon>Plexauridae</taxon>
        <taxon>Paramuricea</taxon>
    </lineage>
</organism>
<dbReference type="Proteomes" id="UP001152795">
    <property type="component" value="Unassembled WGS sequence"/>
</dbReference>
<gene>
    <name evidence="1" type="ORF">PACLA_8A045011</name>
</gene>
<dbReference type="InterPro" id="IPR043502">
    <property type="entry name" value="DNA/RNA_pol_sf"/>
</dbReference>
<dbReference type="SUPFAM" id="SSF56672">
    <property type="entry name" value="DNA/RNA polymerases"/>
    <property type="match status" value="1"/>
</dbReference>